<dbReference type="InterPro" id="IPR002078">
    <property type="entry name" value="Sigma_54_int"/>
</dbReference>
<evidence type="ECO:0000259" key="6">
    <source>
        <dbReference type="PROSITE" id="PS50045"/>
    </source>
</evidence>
<dbReference type="PRINTS" id="PR01590">
    <property type="entry name" value="HTHFIS"/>
</dbReference>
<dbReference type="Pfam" id="PF00158">
    <property type="entry name" value="Sigma54_activat"/>
    <property type="match status" value="1"/>
</dbReference>
<dbReference type="Gene3D" id="3.30.450.20">
    <property type="entry name" value="PAS domain"/>
    <property type="match status" value="2"/>
</dbReference>
<dbReference type="InterPro" id="IPR058031">
    <property type="entry name" value="AAA_lid_NorR"/>
</dbReference>
<dbReference type="InterPro" id="IPR009057">
    <property type="entry name" value="Homeodomain-like_sf"/>
</dbReference>
<proteinExistence type="predicted"/>
<dbReference type="OrthoDB" id="9803970at2"/>
<dbReference type="Gene3D" id="1.10.10.60">
    <property type="entry name" value="Homeodomain-like"/>
    <property type="match status" value="1"/>
</dbReference>
<reference evidence="8 9" key="1">
    <citation type="submission" date="2018-11" db="EMBL/GenBank/DDBJ databases">
        <title>Genome sequencing and assembly of Clostridium tagluense strain A121.</title>
        <authorList>
            <person name="Murakami T."/>
            <person name="Segawa T."/>
            <person name="Shcherbakova V.A."/>
            <person name="Mori H."/>
            <person name="Yoshimura Y."/>
        </authorList>
    </citation>
    <scope>NUCLEOTIDE SEQUENCE [LARGE SCALE GENOMIC DNA]</scope>
    <source>
        <strain evidence="8 9">A121</strain>
    </source>
</reference>
<dbReference type="InterPro" id="IPR002197">
    <property type="entry name" value="HTH_Fis"/>
</dbReference>
<dbReference type="SUPFAM" id="SSF46689">
    <property type="entry name" value="Homeodomain-like"/>
    <property type="match status" value="1"/>
</dbReference>
<keyword evidence="1" id="KW-0547">Nucleotide-binding</keyword>
<dbReference type="GO" id="GO:0006355">
    <property type="term" value="P:regulation of DNA-templated transcription"/>
    <property type="evidence" value="ECO:0007669"/>
    <property type="project" value="InterPro"/>
</dbReference>
<evidence type="ECO:0000313" key="8">
    <source>
        <dbReference type="EMBL" id="GCD10148.1"/>
    </source>
</evidence>
<dbReference type="PANTHER" id="PTHR32071">
    <property type="entry name" value="TRANSCRIPTIONAL REGULATORY PROTEIN"/>
    <property type="match status" value="1"/>
</dbReference>
<keyword evidence="4" id="KW-0238">DNA-binding</keyword>
<dbReference type="Pfam" id="PF25601">
    <property type="entry name" value="AAA_lid_14"/>
    <property type="match status" value="1"/>
</dbReference>
<feature type="domain" description="Sigma-54 factor interaction" evidence="6">
    <location>
        <begin position="255"/>
        <end position="485"/>
    </location>
</feature>
<feature type="domain" description="PAS" evidence="7">
    <location>
        <begin position="4"/>
        <end position="59"/>
    </location>
</feature>
<dbReference type="SMART" id="SM00091">
    <property type="entry name" value="PAS"/>
    <property type="match status" value="2"/>
</dbReference>
<dbReference type="EMBL" id="BHYK01000008">
    <property type="protein sequence ID" value="GCD10148.1"/>
    <property type="molecule type" value="Genomic_DNA"/>
</dbReference>
<evidence type="ECO:0000256" key="3">
    <source>
        <dbReference type="ARBA" id="ARBA00023015"/>
    </source>
</evidence>
<dbReference type="GO" id="GO:0043565">
    <property type="term" value="F:sequence-specific DNA binding"/>
    <property type="evidence" value="ECO:0007669"/>
    <property type="project" value="InterPro"/>
</dbReference>
<keyword evidence="5" id="KW-0804">Transcription</keyword>
<dbReference type="SMART" id="SM00382">
    <property type="entry name" value="AAA"/>
    <property type="match status" value="1"/>
</dbReference>
<dbReference type="InterPro" id="IPR025662">
    <property type="entry name" value="Sigma_54_int_dom_ATP-bd_1"/>
</dbReference>
<keyword evidence="2" id="KW-0067">ATP-binding</keyword>
<dbReference type="FunFam" id="3.40.50.300:FF:000006">
    <property type="entry name" value="DNA-binding transcriptional regulator NtrC"/>
    <property type="match status" value="1"/>
</dbReference>
<dbReference type="PANTHER" id="PTHR32071:SF57">
    <property type="entry name" value="C4-DICARBOXYLATE TRANSPORT TRANSCRIPTIONAL REGULATORY PROTEIN DCTD"/>
    <property type="match status" value="1"/>
</dbReference>
<organism evidence="8 9">
    <name type="scientific">Clostridium tagluense</name>
    <dbReference type="NCBI Taxonomy" id="360422"/>
    <lineage>
        <taxon>Bacteria</taxon>
        <taxon>Bacillati</taxon>
        <taxon>Bacillota</taxon>
        <taxon>Clostridia</taxon>
        <taxon>Eubacteriales</taxon>
        <taxon>Clostridiaceae</taxon>
        <taxon>Clostridium</taxon>
    </lineage>
</organism>
<sequence>MDIINDYYNEVICSINEGVIVIDNKGIIKIINKAAEKMLRVNAEDSIEKNILDIFPHSELLKVFEKGETKGNIKEGKFIVTRSAITVKGEVIGALQIFSEEKEDNLFVNLQDDGDDSESILNTIINTVNECVVVVNKNGIITMMSNAYKELVNCKSPEGKHVTQVIENTKLHIVAKTGEKQFGELQEANGHKMISMRVPIKEQGKVVGAIGKVMFKDLSNFKILSNKLWNLEKEVEYYKNELCGDGKAIYTFRNIIGHGVKSREVMKMAKRVAKIESNVLITGESGTGKELFAHSIHNASRRCLKPFVKINCGAIPAELFESEMFGYEEGAFTGAKRSGKKGKFEHANGGTILLDEIGDMPMNMQVKLLRVIQEKELVRVGGNNVIKVDVRIIASTNKSLEGLIKDGKFREDLYYRLDVMHLKLPSLRERTEDIEELSNELRKKISKKYGVYSEGISSEAIDYLKSYSWPGNIRQLENVIERAINLLDAELCIMPRHLPEKIIKNNIKKYSLENNYLKDVVETIEKDLIMECIGKTGGNKRETAKRLGLSRAGLYKKLNRYNLMEIANLQ</sequence>
<dbReference type="InterPro" id="IPR000014">
    <property type="entry name" value="PAS"/>
</dbReference>
<dbReference type="Gene3D" id="1.10.8.60">
    <property type="match status" value="1"/>
</dbReference>
<dbReference type="Gene3D" id="3.40.50.300">
    <property type="entry name" value="P-loop containing nucleotide triphosphate hydrolases"/>
    <property type="match status" value="1"/>
</dbReference>
<gene>
    <name evidence="8" type="ORF">Ctaglu_17710</name>
</gene>
<evidence type="ECO:0000256" key="4">
    <source>
        <dbReference type="ARBA" id="ARBA00023125"/>
    </source>
</evidence>
<dbReference type="PROSITE" id="PS00675">
    <property type="entry name" value="SIGMA54_INTERACT_1"/>
    <property type="match status" value="1"/>
</dbReference>
<dbReference type="PROSITE" id="PS50112">
    <property type="entry name" value="PAS"/>
    <property type="match status" value="1"/>
</dbReference>
<dbReference type="InterPro" id="IPR013767">
    <property type="entry name" value="PAS_fold"/>
</dbReference>
<dbReference type="Pfam" id="PF02954">
    <property type="entry name" value="HTH_8"/>
    <property type="match status" value="1"/>
</dbReference>
<dbReference type="CDD" id="cd00130">
    <property type="entry name" value="PAS"/>
    <property type="match status" value="1"/>
</dbReference>
<name>A0A401UKU2_9CLOT</name>
<dbReference type="InterPro" id="IPR027417">
    <property type="entry name" value="P-loop_NTPase"/>
</dbReference>
<evidence type="ECO:0000256" key="2">
    <source>
        <dbReference type="ARBA" id="ARBA00022840"/>
    </source>
</evidence>
<dbReference type="GO" id="GO:0005524">
    <property type="term" value="F:ATP binding"/>
    <property type="evidence" value="ECO:0007669"/>
    <property type="project" value="UniProtKB-KW"/>
</dbReference>
<dbReference type="InterPro" id="IPR035965">
    <property type="entry name" value="PAS-like_dom_sf"/>
</dbReference>
<dbReference type="Pfam" id="PF00989">
    <property type="entry name" value="PAS"/>
    <property type="match status" value="1"/>
</dbReference>
<accession>A0A401UKU2</accession>
<dbReference type="InterPro" id="IPR025943">
    <property type="entry name" value="Sigma_54_int_dom_ATP-bd_2"/>
</dbReference>
<dbReference type="Proteomes" id="UP000287872">
    <property type="component" value="Unassembled WGS sequence"/>
</dbReference>
<dbReference type="SUPFAM" id="SSF52540">
    <property type="entry name" value="P-loop containing nucleoside triphosphate hydrolases"/>
    <property type="match status" value="1"/>
</dbReference>
<evidence type="ECO:0000259" key="7">
    <source>
        <dbReference type="PROSITE" id="PS50112"/>
    </source>
</evidence>
<dbReference type="AlphaFoldDB" id="A0A401UKU2"/>
<dbReference type="CDD" id="cd00009">
    <property type="entry name" value="AAA"/>
    <property type="match status" value="1"/>
</dbReference>
<evidence type="ECO:0000256" key="1">
    <source>
        <dbReference type="ARBA" id="ARBA00022741"/>
    </source>
</evidence>
<keyword evidence="3" id="KW-0805">Transcription regulation</keyword>
<protein>
    <submittedName>
        <fullName evidence="8">Sigma-54-dependent Fis family transcriptional regulator</fullName>
    </submittedName>
</protein>
<dbReference type="RefSeq" id="WP_125000238.1">
    <property type="nucleotide sequence ID" value="NZ_BHYK01000008.1"/>
</dbReference>
<dbReference type="InterPro" id="IPR003593">
    <property type="entry name" value="AAA+_ATPase"/>
</dbReference>
<evidence type="ECO:0000256" key="5">
    <source>
        <dbReference type="ARBA" id="ARBA00023163"/>
    </source>
</evidence>
<comment type="caution">
    <text evidence="8">The sequence shown here is derived from an EMBL/GenBank/DDBJ whole genome shotgun (WGS) entry which is preliminary data.</text>
</comment>
<dbReference type="PROSITE" id="PS00676">
    <property type="entry name" value="SIGMA54_INTERACT_2"/>
    <property type="match status" value="1"/>
</dbReference>
<keyword evidence="9" id="KW-1185">Reference proteome</keyword>
<dbReference type="SUPFAM" id="SSF55785">
    <property type="entry name" value="PYP-like sensor domain (PAS domain)"/>
    <property type="match status" value="2"/>
</dbReference>
<dbReference type="PROSITE" id="PS50045">
    <property type="entry name" value="SIGMA54_INTERACT_4"/>
    <property type="match status" value="1"/>
</dbReference>
<dbReference type="PROSITE" id="PS00688">
    <property type="entry name" value="SIGMA54_INTERACT_3"/>
    <property type="match status" value="1"/>
</dbReference>
<evidence type="ECO:0000313" key="9">
    <source>
        <dbReference type="Proteomes" id="UP000287872"/>
    </source>
</evidence>
<dbReference type="InterPro" id="IPR025944">
    <property type="entry name" value="Sigma_54_int_dom_CS"/>
</dbReference>